<name>A0A026W5B7_OOCBI</name>
<proteinExistence type="predicted"/>
<organism evidence="1 2">
    <name type="scientific">Ooceraea biroi</name>
    <name type="common">Clonal raider ant</name>
    <name type="synonym">Cerapachys biroi</name>
    <dbReference type="NCBI Taxonomy" id="2015173"/>
    <lineage>
        <taxon>Eukaryota</taxon>
        <taxon>Metazoa</taxon>
        <taxon>Ecdysozoa</taxon>
        <taxon>Arthropoda</taxon>
        <taxon>Hexapoda</taxon>
        <taxon>Insecta</taxon>
        <taxon>Pterygota</taxon>
        <taxon>Neoptera</taxon>
        <taxon>Endopterygota</taxon>
        <taxon>Hymenoptera</taxon>
        <taxon>Apocrita</taxon>
        <taxon>Aculeata</taxon>
        <taxon>Formicoidea</taxon>
        <taxon>Formicidae</taxon>
        <taxon>Dorylinae</taxon>
        <taxon>Ooceraea</taxon>
    </lineage>
</organism>
<dbReference type="OrthoDB" id="10038884at2759"/>
<evidence type="ECO:0000313" key="2">
    <source>
        <dbReference type="Proteomes" id="UP000053097"/>
    </source>
</evidence>
<dbReference type="AlphaFoldDB" id="A0A026W5B7"/>
<dbReference type="Proteomes" id="UP000053097">
    <property type="component" value="Unassembled WGS sequence"/>
</dbReference>
<dbReference type="EMBL" id="KK107468">
    <property type="protein sequence ID" value="EZA50224.1"/>
    <property type="molecule type" value="Genomic_DNA"/>
</dbReference>
<protein>
    <submittedName>
        <fullName evidence="1">Uncharacterized protein</fullName>
    </submittedName>
</protein>
<keyword evidence="2" id="KW-1185">Reference proteome</keyword>
<gene>
    <name evidence="1" type="ORF">X777_11325</name>
</gene>
<sequence length="138" mass="15837">MKRLLRQLVHRGTNEDGKRAPNGDVIPGPPIRPPFDLCTSGAATLGHRCAPWYQIRKGHRVIQYHVCGPRVSAHTWCTGARYRSVFVRILLLNSQGDHREHLLMGRFPEADSFRFPCLLLFRETLRFIYNENSNANPC</sequence>
<evidence type="ECO:0000313" key="1">
    <source>
        <dbReference type="EMBL" id="EZA50224.1"/>
    </source>
</evidence>
<reference evidence="1 2" key="1">
    <citation type="journal article" date="2014" name="Curr. Biol.">
        <title>The genome of the clonal raider ant Cerapachys biroi.</title>
        <authorList>
            <person name="Oxley P.R."/>
            <person name="Ji L."/>
            <person name="Fetter-Pruneda I."/>
            <person name="McKenzie S.K."/>
            <person name="Li C."/>
            <person name="Hu H."/>
            <person name="Zhang G."/>
            <person name="Kronauer D.J."/>
        </authorList>
    </citation>
    <scope>NUCLEOTIDE SEQUENCE [LARGE SCALE GENOMIC DNA]</scope>
</reference>
<accession>A0A026W5B7</accession>